<dbReference type="Gene3D" id="1.25.40.180">
    <property type="match status" value="2"/>
</dbReference>
<reference evidence="2 3" key="1">
    <citation type="submission" date="2015-12" db="EMBL/GenBank/DDBJ databases">
        <title>The genome of Folsomia candida.</title>
        <authorList>
            <person name="Faddeeva A."/>
            <person name="Derks M.F."/>
            <person name="Anvar Y."/>
            <person name="Smit S."/>
            <person name="Van Straalen N."/>
            <person name="Roelofs D."/>
        </authorList>
    </citation>
    <scope>NUCLEOTIDE SEQUENCE [LARGE SCALE GENOMIC DNA]</scope>
    <source>
        <strain evidence="2 3">VU population</strain>
        <tissue evidence="2">Whole body</tissue>
    </source>
</reference>
<evidence type="ECO:0000256" key="1">
    <source>
        <dbReference type="SAM" id="MobiDB-lite"/>
    </source>
</evidence>
<gene>
    <name evidence="2" type="ORF">Fcan01_17731</name>
</gene>
<feature type="compositionally biased region" description="Low complexity" evidence="1">
    <location>
        <begin position="558"/>
        <end position="571"/>
    </location>
</feature>
<dbReference type="Proteomes" id="UP000198287">
    <property type="component" value="Unassembled WGS sequence"/>
</dbReference>
<accession>A0A226DRD7</accession>
<keyword evidence="3" id="KW-1185">Reference proteome</keyword>
<feature type="compositionally biased region" description="Polar residues" evidence="1">
    <location>
        <begin position="599"/>
        <end position="616"/>
    </location>
</feature>
<dbReference type="GO" id="GO:0003743">
    <property type="term" value="F:translation initiation factor activity"/>
    <property type="evidence" value="ECO:0007669"/>
    <property type="project" value="UniProtKB-KW"/>
</dbReference>
<feature type="region of interest" description="Disordered" evidence="1">
    <location>
        <begin position="534"/>
        <end position="627"/>
    </location>
</feature>
<comment type="caution">
    <text evidence="2">The sequence shown here is derived from an EMBL/GenBank/DDBJ whole genome shotgun (WGS) entry which is preliminary data.</text>
</comment>
<name>A0A226DRD7_FOLCA</name>
<feature type="compositionally biased region" description="Low complexity" evidence="1">
    <location>
        <begin position="617"/>
        <end position="627"/>
    </location>
</feature>
<protein>
    <submittedName>
        <fullName evidence="2">Eukaryotic translation initiation factor 4 gamma 3</fullName>
    </submittedName>
</protein>
<feature type="compositionally biased region" description="Low complexity" evidence="1">
    <location>
        <begin position="579"/>
        <end position="593"/>
    </location>
</feature>
<dbReference type="SUPFAM" id="SSF48371">
    <property type="entry name" value="ARM repeat"/>
    <property type="match status" value="2"/>
</dbReference>
<evidence type="ECO:0000313" key="2">
    <source>
        <dbReference type="EMBL" id="OXA47578.1"/>
    </source>
</evidence>
<organism evidence="2 3">
    <name type="scientific">Folsomia candida</name>
    <name type="common">Springtail</name>
    <dbReference type="NCBI Taxonomy" id="158441"/>
    <lineage>
        <taxon>Eukaryota</taxon>
        <taxon>Metazoa</taxon>
        <taxon>Ecdysozoa</taxon>
        <taxon>Arthropoda</taxon>
        <taxon>Hexapoda</taxon>
        <taxon>Collembola</taxon>
        <taxon>Entomobryomorpha</taxon>
        <taxon>Isotomoidea</taxon>
        <taxon>Isotomidae</taxon>
        <taxon>Proisotominae</taxon>
        <taxon>Folsomia</taxon>
    </lineage>
</organism>
<feature type="region of interest" description="Disordered" evidence="1">
    <location>
        <begin position="706"/>
        <end position="731"/>
    </location>
</feature>
<dbReference type="InterPro" id="IPR016024">
    <property type="entry name" value="ARM-type_fold"/>
</dbReference>
<evidence type="ECO:0000313" key="3">
    <source>
        <dbReference type="Proteomes" id="UP000198287"/>
    </source>
</evidence>
<keyword evidence="2" id="KW-0648">Protein biosynthesis</keyword>
<proteinExistence type="predicted"/>
<sequence length="847" mass="94687">MSKKYFDTVGTTSNVQMVTCHTPSGCGPRRLFDFNETMSCVVHSKKPGDNYHRAVVICDSTGMLVMGIHPPVVFCHLPVESHMTTALVIKFLRVWCKDMIGEYSCLDCSNSGRIDFMVQRFNELPFLEKEDRIAVAAKVVFQKAIEDIHSSLKFVTFIHLVCAKQGSKFKELITDLFFEYLQYQRVVGDDVRRSKIGGVQLLGELFVLQPSISYQGVVECVEMMMSSRVDDNLQDLCQLLTIVGKKLEEETNFISERVKSIKSGANFPMPTYVPNPDWMETQFQALGKYAEDTNLSGETRKKLENIPNLTAQIVNGLTTYNIESMVKRFKELPFLGSEENITVAAKMVFEKAIEDVPSSTKFVTFIHLVCKKQKSITEKRFKVLITDLCFQNLQHRRVGGGANNRRGTLQLMGELFVLHQAMYHQGIFECVEMLMSSKTDDNLQDLCYLLLIAGKQLEQQTNFISDRVKSIQSGATLPMPKFVPHPDWMEAQFRVLNKCSEDPSLSGETRSKLHDVIRQKQFGWKFIVDRIQQNQSNPPPKISKSFQDAFPPKSGTPSFKSSQESVSSSSSFGPASRQTTLSNSTTSLKSNSSEVMSKPVSSTKFDSPGSSKSQINTKPKTVPVPVVPKDLSNLKPEDAMVHILKTLHAGNVPAVALKITNLPFADDFERVYAMVSNMLDRSEKDSSFLAGLHTQVENELAQLEKDNSTVSNNGIVSSPAVQQDDKETQTSQKLTVDAEVATDSDFLAYPVVRPEGDITPKSSQYGNPVEIGGDLQPEANWQKMVGSLLTPNSMAPPAPALKYLSMYSNYDRMLQKLGEEDAEDLNMEICNLIFQRLKLRGGKLGGR</sequence>
<dbReference type="EMBL" id="LNIX01000013">
    <property type="protein sequence ID" value="OXA47578.1"/>
    <property type="molecule type" value="Genomic_DNA"/>
</dbReference>
<dbReference type="AlphaFoldDB" id="A0A226DRD7"/>
<keyword evidence="2" id="KW-0396">Initiation factor</keyword>
<feature type="compositionally biased region" description="Polar residues" evidence="1">
    <location>
        <begin position="708"/>
        <end position="721"/>
    </location>
</feature>